<evidence type="ECO:0000313" key="6">
    <source>
        <dbReference type="EMBL" id="GJS92084.1"/>
    </source>
</evidence>
<dbReference type="PANTHER" id="PTHR42648">
    <property type="entry name" value="TRANSPOSASE, PUTATIVE-RELATED"/>
    <property type="match status" value="1"/>
</dbReference>
<evidence type="ECO:0000313" key="7">
    <source>
        <dbReference type="Proteomes" id="UP001151760"/>
    </source>
</evidence>
<accession>A0ABQ4ZPA0</accession>
<dbReference type="InterPro" id="IPR036397">
    <property type="entry name" value="RNaseH_sf"/>
</dbReference>
<dbReference type="PANTHER" id="PTHR42648:SF32">
    <property type="entry name" value="RIBONUCLEASE H-LIKE DOMAIN, GAG-PRE-INTEGRASE DOMAIN PROTEIN-RELATED"/>
    <property type="match status" value="1"/>
</dbReference>
<feature type="domain" description="CCHC-type" evidence="5">
    <location>
        <begin position="466"/>
        <end position="479"/>
    </location>
</feature>
<keyword evidence="1" id="KW-0378">Hydrolase</keyword>
<dbReference type="InterPro" id="IPR054722">
    <property type="entry name" value="PolX-like_BBD"/>
</dbReference>
<dbReference type="Pfam" id="PF22936">
    <property type="entry name" value="Pol_BBD"/>
    <property type="match status" value="1"/>
</dbReference>
<dbReference type="PROSITE" id="PS50158">
    <property type="entry name" value="ZF_CCHC"/>
    <property type="match status" value="1"/>
</dbReference>
<comment type="caution">
    <text evidence="6">The sequence shown here is derived from an EMBL/GenBank/DDBJ whole genome shotgun (WGS) entry which is preliminary data.</text>
</comment>
<evidence type="ECO:0000256" key="2">
    <source>
        <dbReference type="PROSITE-ProRule" id="PRU00047"/>
    </source>
</evidence>
<dbReference type="InterPro" id="IPR001878">
    <property type="entry name" value="Znf_CCHC"/>
</dbReference>
<reference evidence="6" key="2">
    <citation type="submission" date="2022-01" db="EMBL/GenBank/DDBJ databases">
        <authorList>
            <person name="Yamashiro T."/>
            <person name="Shiraishi A."/>
            <person name="Satake H."/>
            <person name="Nakayama K."/>
        </authorList>
    </citation>
    <scope>NUCLEOTIDE SEQUENCE</scope>
</reference>
<gene>
    <name evidence="6" type="ORF">Tco_0774720</name>
</gene>
<keyword evidence="2" id="KW-0863">Zinc-finger</keyword>
<feature type="coiled-coil region" evidence="3">
    <location>
        <begin position="260"/>
        <end position="294"/>
    </location>
</feature>
<keyword evidence="1" id="KW-0645">Protease</keyword>
<feature type="compositionally biased region" description="Polar residues" evidence="4">
    <location>
        <begin position="378"/>
        <end position="395"/>
    </location>
</feature>
<keyword evidence="2" id="KW-0479">Metal-binding</keyword>
<sequence>MDSKLESKRFKRTGTLLEKERAKRLKTIEGSEQLSKRNKDVKEKDSDDHDKIINFQQWVVLVRQESSVDITSSVVKAPIYDWKIFKDKLRELVKDRFKEELPNSDLEKCLFWPLKVMLEPIATDGLWQFEAPIKSWRLYKSCRVHCLIMEGMIIYMLDDVEYPLPKTTLQKMLDHKCEVTLMAIGWDWSYMANEYKNHALVADDVVRTEFALMFHVCSKLKFRKWSNCESDLYNYKRGLSQVEARLVEFKVNETKFCERIRVLERDVEIKDNKIESLKNELEELKKEKESIDHKLAGFGNASKDLNDLLGTQRSVKDKSGLGLNEYTAVPPPPAQVYSPPQINLSWTGLPEFVDDIVTDYTRPTPSVDVSKDVRSDLDGNNTSIFKQGETSGSNMSRPMIKFVKESGCPNAIKINNPKNTRKPTVKYAEMYRDTSKSPKVRGNQRNWNNLKSQQLGKDFLMQNKACYKCGYFDHLASNCGIWVDKGETWLRGNYSQNNVKSPCTHKSMTPRAVLFKSGSKPFVVNKPKMNVAHPTMTSFKTAHSNIKGPFERKTTAKRQIWVLKFLLVEQKFPLLAQMFPLPSQQVLLIWETREKLLRPQLVGFGNLRKILLVKGNIDDKGYWDSGCSRHMTGNISYLSEYEPYDGGYVSFGHGGGKITGKGTIKTGKLEFENVICKELQCDNGGEFKNREMDEFYTKKGIKREFSNARPPQQNGEAVSTACYVQNRVLVNKSQNKTPYELFNGRSPAIGFLRPFGCHVIILNTLDHLGKFDAKGDEENKPIEKVEEKGAGPNWLFDIDSLTNSMNYVPVVVAGTSSTNISGTKEVANQAVQDNVSSLRFIALPNWFHDAHMETFNDYVRVKQMMILKRSKMELSKLSKPVETKPIH</sequence>
<evidence type="ECO:0000256" key="4">
    <source>
        <dbReference type="SAM" id="MobiDB-lite"/>
    </source>
</evidence>
<reference evidence="6" key="1">
    <citation type="journal article" date="2022" name="Int. J. Mol. Sci.">
        <title>Draft Genome of Tanacetum Coccineum: Genomic Comparison of Closely Related Tanacetum-Family Plants.</title>
        <authorList>
            <person name="Yamashiro T."/>
            <person name="Shiraishi A."/>
            <person name="Nakayama K."/>
            <person name="Satake H."/>
        </authorList>
    </citation>
    <scope>NUCLEOTIDE SEQUENCE</scope>
</reference>
<name>A0ABQ4ZPA0_9ASTR</name>
<dbReference type="InterPro" id="IPR012337">
    <property type="entry name" value="RNaseH-like_sf"/>
</dbReference>
<evidence type="ECO:0000256" key="1">
    <source>
        <dbReference type="ARBA" id="ARBA00022670"/>
    </source>
</evidence>
<keyword evidence="3" id="KW-0175">Coiled coil</keyword>
<dbReference type="SUPFAM" id="SSF53098">
    <property type="entry name" value="Ribonuclease H-like"/>
    <property type="match status" value="1"/>
</dbReference>
<organism evidence="6 7">
    <name type="scientific">Tanacetum coccineum</name>
    <dbReference type="NCBI Taxonomy" id="301880"/>
    <lineage>
        <taxon>Eukaryota</taxon>
        <taxon>Viridiplantae</taxon>
        <taxon>Streptophyta</taxon>
        <taxon>Embryophyta</taxon>
        <taxon>Tracheophyta</taxon>
        <taxon>Spermatophyta</taxon>
        <taxon>Magnoliopsida</taxon>
        <taxon>eudicotyledons</taxon>
        <taxon>Gunneridae</taxon>
        <taxon>Pentapetalae</taxon>
        <taxon>asterids</taxon>
        <taxon>campanulids</taxon>
        <taxon>Asterales</taxon>
        <taxon>Asteraceae</taxon>
        <taxon>Asteroideae</taxon>
        <taxon>Anthemideae</taxon>
        <taxon>Anthemidinae</taxon>
        <taxon>Tanacetum</taxon>
    </lineage>
</organism>
<dbReference type="EMBL" id="BQNB010011556">
    <property type="protein sequence ID" value="GJS92084.1"/>
    <property type="molecule type" value="Genomic_DNA"/>
</dbReference>
<proteinExistence type="predicted"/>
<evidence type="ECO:0000259" key="5">
    <source>
        <dbReference type="PROSITE" id="PS50158"/>
    </source>
</evidence>
<dbReference type="InterPro" id="IPR039537">
    <property type="entry name" value="Retrotran_Ty1/copia-like"/>
</dbReference>
<feature type="region of interest" description="Disordered" evidence="4">
    <location>
        <begin position="367"/>
        <end position="395"/>
    </location>
</feature>
<protein>
    <submittedName>
        <fullName evidence="6">Ribonuclease H-like domain-containing protein</fullName>
    </submittedName>
</protein>
<evidence type="ECO:0000256" key="3">
    <source>
        <dbReference type="SAM" id="Coils"/>
    </source>
</evidence>
<keyword evidence="2" id="KW-0862">Zinc</keyword>
<dbReference type="Gene3D" id="3.30.420.10">
    <property type="entry name" value="Ribonuclease H-like superfamily/Ribonuclease H"/>
    <property type="match status" value="1"/>
</dbReference>
<keyword evidence="7" id="KW-1185">Reference proteome</keyword>
<dbReference type="Proteomes" id="UP001151760">
    <property type="component" value="Unassembled WGS sequence"/>
</dbReference>